<organism evidence="1">
    <name type="scientific">Rhizophora mucronata</name>
    <name type="common">Asiatic mangrove</name>
    <dbReference type="NCBI Taxonomy" id="61149"/>
    <lineage>
        <taxon>Eukaryota</taxon>
        <taxon>Viridiplantae</taxon>
        <taxon>Streptophyta</taxon>
        <taxon>Embryophyta</taxon>
        <taxon>Tracheophyta</taxon>
        <taxon>Spermatophyta</taxon>
        <taxon>Magnoliopsida</taxon>
        <taxon>eudicotyledons</taxon>
        <taxon>Gunneridae</taxon>
        <taxon>Pentapetalae</taxon>
        <taxon>rosids</taxon>
        <taxon>fabids</taxon>
        <taxon>Malpighiales</taxon>
        <taxon>Rhizophoraceae</taxon>
        <taxon>Rhizophora</taxon>
    </lineage>
</organism>
<evidence type="ECO:0000313" key="1">
    <source>
        <dbReference type="EMBL" id="MBX36018.1"/>
    </source>
</evidence>
<dbReference type="AlphaFoldDB" id="A0A2P2N0P3"/>
<protein>
    <submittedName>
        <fullName evidence="1">Uncharacterized protein</fullName>
    </submittedName>
</protein>
<name>A0A2P2N0P3_RHIMU</name>
<proteinExistence type="predicted"/>
<dbReference type="EMBL" id="GGEC01055534">
    <property type="protein sequence ID" value="MBX36018.1"/>
    <property type="molecule type" value="Transcribed_RNA"/>
</dbReference>
<accession>A0A2P2N0P3</accession>
<reference evidence="1" key="1">
    <citation type="submission" date="2018-02" db="EMBL/GenBank/DDBJ databases">
        <title>Rhizophora mucronata_Transcriptome.</title>
        <authorList>
            <person name="Meera S.P."/>
            <person name="Sreeshan A."/>
            <person name="Augustine A."/>
        </authorList>
    </citation>
    <scope>NUCLEOTIDE SEQUENCE</scope>
    <source>
        <tissue evidence="1">Leaf</tissue>
    </source>
</reference>
<sequence length="38" mass="4439">MHLCKEKNCQLKCTIAIYFHLRANNMLHLAPSIFPLLI</sequence>